<sequence>MLTCQREHKVIDSNLGSLQYPKLVTAFKLFKRNKSRKNTRNRISPELCRSPSYSGTVDARADIDIQRFCACRASLPPLHISSESYENNSYYSSYNSYNSSRIDSLESYGTNESNSGSARSDSAYDSARSSPEHARVCYATVTYFNVNDSEDSSSIRTEYTLLDDTEADRLAELDDMEHLDEDERTQNMINESIELVSTL</sequence>
<dbReference type="OrthoDB" id="7453273at2759"/>
<reference evidence="2" key="1">
    <citation type="submission" date="2016-07" db="EMBL/GenBank/DDBJ databases">
        <authorList>
            <person name="Bretaudeau A."/>
        </authorList>
    </citation>
    <scope>NUCLEOTIDE SEQUENCE</scope>
    <source>
        <strain evidence="2">Rice</strain>
        <tissue evidence="2">Whole body</tissue>
    </source>
</reference>
<dbReference type="EMBL" id="ODYU01003907">
    <property type="protein sequence ID" value="SOQ43248.1"/>
    <property type="molecule type" value="Genomic_DNA"/>
</dbReference>
<proteinExistence type="predicted"/>
<organism evidence="2">
    <name type="scientific">Spodoptera frugiperda</name>
    <name type="common">Fall armyworm</name>
    <dbReference type="NCBI Taxonomy" id="7108"/>
    <lineage>
        <taxon>Eukaryota</taxon>
        <taxon>Metazoa</taxon>
        <taxon>Ecdysozoa</taxon>
        <taxon>Arthropoda</taxon>
        <taxon>Hexapoda</taxon>
        <taxon>Insecta</taxon>
        <taxon>Pterygota</taxon>
        <taxon>Neoptera</taxon>
        <taxon>Endopterygota</taxon>
        <taxon>Lepidoptera</taxon>
        <taxon>Glossata</taxon>
        <taxon>Ditrysia</taxon>
        <taxon>Noctuoidea</taxon>
        <taxon>Noctuidae</taxon>
        <taxon>Amphipyrinae</taxon>
        <taxon>Spodoptera</taxon>
    </lineage>
</organism>
<feature type="compositionally biased region" description="Low complexity" evidence="1">
    <location>
        <begin position="115"/>
        <end position="126"/>
    </location>
</feature>
<evidence type="ECO:0000256" key="1">
    <source>
        <dbReference type="SAM" id="MobiDB-lite"/>
    </source>
</evidence>
<dbReference type="AlphaFoldDB" id="A0A2H1VR31"/>
<accession>A0A2H1VR31</accession>
<gene>
    <name evidence="2" type="ORF">SFRICE_017921</name>
</gene>
<protein>
    <submittedName>
        <fullName evidence="2">SFRICE_017921</fullName>
    </submittedName>
</protein>
<evidence type="ECO:0000313" key="2">
    <source>
        <dbReference type="EMBL" id="SOQ43248.1"/>
    </source>
</evidence>
<feature type="region of interest" description="Disordered" evidence="1">
    <location>
        <begin position="106"/>
        <end position="126"/>
    </location>
</feature>
<name>A0A2H1VR31_SPOFR</name>